<dbReference type="InterPro" id="IPR019874">
    <property type="entry name" value="RF_methyltr_PrmC"/>
</dbReference>
<gene>
    <name evidence="5 9" type="primary">prmC</name>
    <name evidence="9" type="ORF">ACFQ16_28975</name>
</gene>
<keyword evidence="2 5" id="KW-0808">Transferase</keyword>
<dbReference type="InterPro" id="IPR004556">
    <property type="entry name" value="HemK-like"/>
</dbReference>
<comment type="function">
    <text evidence="5">Methylates the class 1 translation termination release factors RF1/PrfA and RF2/PrfB on the glutamine residue of the universally conserved GGQ motif.</text>
</comment>
<keyword evidence="1 5" id="KW-0489">Methyltransferase</keyword>
<dbReference type="Pfam" id="PF17827">
    <property type="entry name" value="PrmC_N"/>
    <property type="match status" value="1"/>
</dbReference>
<dbReference type="InterPro" id="IPR050320">
    <property type="entry name" value="N5-glutamine_MTase"/>
</dbReference>
<dbReference type="NCBIfam" id="TIGR03534">
    <property type="entry name" value="RF_mod_PrmC"/>
    <property type="match status" value="1"/>
</dbReference>
<reference evidence="10" key="1">
    <citation type="journal article" date="2019" name="Int. J. Syst. Evol. Microbiol.">
        <title>The Global Catalogue of Microorganisms (GCM) 10K type strain sequencing project: providing services to taxonomists for standard genome sequencing and annotation.</title>
        <authorList>
            <consortium name="The Broad Institute Genomics Platform"/>
            <consortium name="The Broad Institute Genome Sequencing Center for Infectious Disease"/>
            <person name="Wu L."/>
            <person name="Ma J."/>
        </authorList>
    </citation>
    <scope>NUCLEOTIDE SEQUENCE [LARGE SCALE GENOMIC DNA]</scope>
    <source>
        <strain evidence="10">CCUG 56401</strain>
    </source>
</reference>
<dbReference type="InterPro" id="IPR040758">
    <property type="entry name" value="PrmC_N"/>
</dbReference>
<comment type="similarity">
    <text evidence="5">Belongs to the protein N5-glutamine methyltransferase family. PrmC subfamily.</text>
</comment>
<dbReference type="GO" id="GO:0032259">
    <property type="term" value="P:methylation"/>
    <property type="evidence" value="ECO:0007669"/>
    <property type="project" value="UniProtKB-KW"/>
</dbReference>
<dbReference type="GO" id="GO:0102559">
    <property type="term" value="F:peptide chain release factor N(5)-glutamine methyltransferase activity"/>
    <property type="evidence" value="ECO:0007669"/>
    <property type="project" value="UniProtKB-EC"/>
</dbReference>
<dbReference type="NCBIfam" id="TIGR00536">
    <property type="entry name" value="hemK_fam"/>
    <property type="match status" value="1"/>
</dbReference>
<comment type="caution">
    <text evidence="5">Lacks conserved residue(s) required for the propagation of feature annotation.</text>
</comment>
<evidence type="ECO:0000256" key="4">
    <source>
        <dbReference type="ARBA" id="ARBA00048391"/>
    </source>
</evidence>
<dbReference type="PROSITE" id="PS00092">
    <property type="entry name" value="N6_MTASE"/>
    <property type="match status" value="1"/>
</dbReference>
<dbReference type="PANTHER" id="PTHR18895:SF74">
    <property type="entry name" value="MTRF1L RELEASE FACTOR GLUTAMINE METHYLTRANSFERASE"/>
    <property type="match status" value="1"/>
</dbReference>
<evidence type="ECO:0000256" key="6">
    <source>
        <dbReference type="SAM" id="MobiDB-lite"/>
    </source>
</evidence>
<sequence>MIRQPLRLAILEAERMLSAAGVASPRTDAELLAAHLLGVERTKLMMVPLVDPPVVRALHELVRKRAARIPLQHITGNAALGDVTLEVGPGVFVPRPETELLLAWGLATLEDVERPVVVDLCTGSGALALAVANARPDAQVHAVEKDPGALTWARRNADRQAEAGDNPIRLYSGDVTDPMLLMELEGLVDLVLCNPPYVPEGTPVPPEVGEHDPHDAVFGGRDGLDVVRHVIGCAARLLRPGGGVAIEHDDTHGGSVPALLSARRVLCDVRDHTDLAGRPRFATARRTEPADGSTADPSTSVSAGS</sequence>
<organism evidence="9 10">
    <name type="scientific">Saccharopolyspora rosea</name>
    <dbReference type="NCBI Taxonomy" id="524884"/>
    <lineage>
        <taxon>Bacteria</taxon>
        <taxon>Bacillati</taxon>
        <taxon>Actinomycetota</taxon>
        <taxon>Actinomycetes</taxon>
        <taxon>Pseudonocardiales</taxon>
        <taxon>Pseudonocardiaceae</taxon>
        <taxon>Saccharopolyspora</taxon>
    </lineage>
</organism>
<protein>
    <recommendedName>
        <fullName evidence="5">Release factor glutamine methyltransferase</fullName>
        <shortName evidence="5">RF MTase</shortName>
        <ecNumber evidence="5">2.1.1.297</ecNumber>
    </recommendedName>
    <alternativeName>
        <fullName evidence="5">N5-glutamine methyltransferase PrmC</fullName>
    </alternativeName>
    <alternativeName>
        <fullName evidence="5">Protein-(glutamine-N5) MTase PrmC</fullName>
    </alternativeName>
    <alternativeName>
        <fullName evidence="5">Protein-glutamine N-methyltransferase PrmC</fullName>
    </alternativeName>
</protein>
<evidence type="ECO:0000259" key="8">
    <source>
        <dbReference type="Pfam" id="PF17827"/>
    </source>
</evidence>
<evidence type="ECO:0000256" key="1">
    <source>
        <dbReference type="ARBA" id="ARBA00022603"/>
    </source>
</evidence>
<name>A0ABW3G0M8_9PSEU</name>
<feature type="domain" description="Methyltransferase small" evidence="7">
    <location>
        <begin position="107"/>
        <end position="198"/>
    </location>
</feature>
<dbReference type="EMBL" id="JBHTIW010000042">
    <property type="protein sequence ID" value="MFD0923798.1"/>
    <property type="molecule type" value="Genomic_DNA"/>
</dbReference>
<dbReference type="InterPro" id="IPR007848">
    <property type="entry name" value="Small_mtfrase_dom"/>
</dbReference>
<evidence type="ECO:0000256" key="5">
    <source>
        <dbReference type="HAMAP-Rule" id="MF_02126"/>
    </source>
</evidence>
<keyword evidence="10" id="KW-1185">Reference proteome</keyword>
<dbReference type="CDD" id="cd02440">
    <property type="entry name" value="AdoMet_MTases"/>
    <property type="match status" value="1"/>
</dbReference>
<dbReference type="Gene3D" id="3.40.50.150">
    <property type="entry name" value="Vaccinia Virus protein VP39"/>
    <property type="match status" value="1"/>
</dbReference>
<keyword evidence="3 5" id="KW-0949">S-adenosyl-L-methionine</keyword>
<evidence type="ECO:0000256" key="3">
    <source>
        <dbReference type="ARBA" id="ARBA00022691"/>
    </source>
</evidence>
<dbReference type="EC" id="2.1.1.297" evidence="5"/>
<evidence type="ECO:0000256" key="2">
    <source>
        <dbReference type="ARBA" id="ARBA00022679"/>
    </source>
</evidence>
<feature type="binding site" evidence="5">
    <location>
        <position position="194"/>
    </location>
    <ligand>
        <name>S-adenosyl-L-methionine</name>
        <dbReference type="ChEBI" id="CHEBI:59789"/>
    </ligand>
</feature>
<feature type="compositionally biased region" description="Polar residues" evidence="6">
    <location>
        <begin position="295"/>
        <end position="305"/>
    </location>
</feature>
<evidence type="ECO:0000259" key="7">
    <source>
        <dbReference type="Pfam" id="PF05175"/>
    </source>
</evidence>
<feature type="binding site" evidence="5">
    <location>
        <position position="144"/>
    </location>
    <ligand>
        <name>S-adenosyl-L-methionine</name>
        <dbReference type="ChEBI" id="CHEBI:59789"/>
    </ligand>
</feature>
<dbReference type="Proteomes" id="UP001597018">
    <property type="component" value="Unassembled WGS sequence"/>
</dbReference>
<dbReference type="InterPro" id="IPR002052">
    <property type="entry name" value="DNA_methylase_N6_adenine_CS"/>
</dbReference>
<dbReference type="SUPFAM" id="SSF53335">
    <property type="entry name" value="S-adenosyl-L-methionine-dependent methyltransferases"/>
    <property type="match status" value="1"/>
</dbReference>
<feature type="region of interest" description="Disordered" evidence="6">
    <location>
        <begin position="278"/>
        <end position="305"/>
    </location>
</feature>
<dbReference type="PANTHER" id="PTHR18895">
    <property type="entry name" value="HEMK METHYLTRANSFERASE"/>
    <property type="match status" value="1"/>
</dbReference>
<dbReference type="InterPro" id="IPR029063">
    <property type="entry name" value="SAM-dependent_MTases_sf"/>
</dbReference>
<feature type="domain" description="Release factor glutamine methyltransferase N-terminal" evidence="8">
    <location>
        <begin position="10"/>
        <end position="76"/>
    </location>
</feature>
<evidence type="ECO:0000313" key="9">
    <source>
        <dbReference type="EMBL" id="MFD0923798.1"/>
    </source>
</evidence>
<comment type="catalytic activity">
    <reaction evidence="4 5">
        <text>L-glutaminyl-[peptide chain release factor] + S-adenosyl-L-methionine = N(5)-methyl-L-glutaminyl-[peptide chain release factor] + S-adenosyl-L-homocysteine + H(+)</text>
        <dbReference type="Rhea" id="RHEA:42896"/>
        <dbReference type="Rhea" id="RHEA-COMP:10271"/>
        <dbReference type="Rhea" id="RHEA-COMP:10272"/>
        <dbReference type="ChEBI" id="CHEBI:15378"/>
        <dbReference type="ChEBI" id="CHEBI:30011"/>
        <dbReference type="ChEBI" id="CHEBI:57856"/>
        <dbReference type="ChEBI" id="CHEBI:59789"/>
        <dbReference type="ChEBI" id="CHEBI:61891"/>
        <dbReference type="EC" id="2.1.1.297"/>
    </reaction>
</comment>
<proteinExistence type="inferred from homology"/>
<dbReference type="RefSeq" id="WP_263249192.1">
    <property type="nucleotide sequence ID" value="NZ_BAABLT010000002.1"/>
</dbReference>
<dbReference type="Pfam" id="PF05175">
    <property type="entry name" value="MTS"/>
    <property type="match status" value="1"/>
</dbReference>
<evidence type="ECO:0000313" key="10">
    <source>
        <dbReference type="Proteomes" id="UP001597018"/>
    </source>
</evidence>
<feature type="binding site" evidence="5">
    <location>
        <begin position="194"/>
        <end position="197"/>
    </location>
    <ligand>
        <name>substrate</name>
    </ligand>
</feature>
<accession>A0ABW3G0M8</accession>
<dbReference type="Gene3D" id="1.10.8.10">
    <property type="entry name" value="DNA helicase RuvA subunit, C-terminal domain"/>
    <property type="match status" value="1"/>
</dbReference>
<dbReference type="HAMAP" id="MF_02126">
    <property type="entry name" value="RF_methyltr_PrmC"/>
    <property type="match status" value="1"/>
</dbReference>
<comment type="caution">
    <text evidence="9">The sequence shown here is derived from an EMBL/GenBank/DDBJ whole genome shotgun (WGS) entry which is preliminary data.</text>
</comment>